<keyword evidence="2" id="KW-1185">Reference proteome</keyword>
<reference evidence="1 2" key="1">
    <citation type="journal article" date="2023" name="Sci. Data">
        <title>Genome assembly of the Korean intertidal mud-creeper Batillaria attramentaria.</title>
        <authorList>
            <person name="Patra A.K."/>
            <person name="Ho P.T."/>
            <person name="Jun S."/>
            <person name="Lee S.J."/>
            <person name="Kim Y."/>
            <person name="Won Y.J."/>
        </authorList>
    </citation>
    <scope>NUCLEOTIDE SEQUENCE [LARGE SCALE GENOMIC DNA]</scope>
    <source>
        <strain evidence="1">Wonlab-2016</strain>
    </source>
</reference>
<proteinExistence type="predicted"/>
<name>A0ABD0J1R0_9CAEN</name>
<dbReference type="EMBL" id="JACVVK020000750">
    <property type="protein sequence ID" value="KAK7449370.1"/>
    <property type="molecule type" value="Genomic_DNA"/>
</dbReference>
<feature type="non-terminal residue" evidence="1">
    <location>
        <position position="1"/>
    </location>
</feature>
<evidence type="ECO:0000313" key="2">
    <source>
        <dbReference type="Proteomes" id="UP001519460"/>
    </source>
</evidence>
<evidence type="ECO:0000313" key="1">
    <source>
        <dbReference type="EMBL" id="KAK7449370.1"/>
    </source>
</evidence>
<comment type="caution">
    <text evidence="1">The sequence shown here is derived from an EMBL/GenBank/DDBJ whole genome shotgun (WGS) entry which is preliminary data.</text>
</comment>
<protein>
    <submittedName>
        <fullName evidence="1">Uncharacterized protein</fullName>
    </submittedName>
</protein>
<sequence length="82" mass="9234">DIRSTDSKKQLLTTATQQYKTTSQPQVLISCVNDVAHTLAYSENNSGLIRLWAREPESVVYSQDAHEEDHSRIWVVCLSLTG</sequence>
<organism evidence="1 2">
    <name type="scientific">Batillaria attramentaria</name>
    <dbReference type="NCBI Taxonomy" id="370345"/>
    <lineage>
        <taxon>Eukaryota</taxon>
        <taxon>Metazoa</taxon>
        <taxon>Spiralia</taxon>
        <taxon>Lophotrochozoa</taxon>
        <taxon>Mollusca</taxon>
        <taxon>Gastropoda</taxon>
        <taxon>Caenogastropoda</taxon>
        <taxon>Sorbeoconcha</taxon>
        <taxon>Cerithioidea</taxon>
        <taxon>Batillariidae</taxon>
        <taxon>Batillaria</taxon>
    </lineage>
</organism>
<dbReference type="AlphaFoldDB" id="A0ABD0J1R0"/>
<gene>
    <name evidence="1" type="ORF">BaRGS_00040021</name>
</gene>
<dbReference type="Proteomes" id="UP001519460">
    <property type="component" value="Unassembled WGS sequence"/>
</dbReference>
<accession>A0ABD0J1R0</accession>